<comment type="similarity">
    <text evidence="5">Belongs to the glutamate--cysteine ligase type 2 family. YbdK subfamily.</text>
</comment>
<keyword evidence="1 5" id="KW-0436">Ligase</keyword>
<dbReference type="InterPro" id="IPR050141">
    <property type="entry name" value="GCL_type2/YbdK_subfam"/>
</dbReference>
<evidence type="ECO:0000256" key="2">
    <source>
        <dbReference type="ARBA" id="ARBA00022741"/>
    </source>
</evidence>
<evidence type="ECO:0000256" key="3">
    <source>
        <dbReference type="ARBA" id="ARBA00022840"/>
    </source>
</evidence>
<evidence type="ECO:0000313" key="7">
    <source>
        <dbReference type="Proteomes" id="UP000636956"/>
    </source>
</evidence>
<evidence type="ECO:0000313" key="6">
    <source>
        <dbReference type="EMBL" id="GGJ86628.1"/>
    </source>
</evidence>
<name>A0A917UUN2_9MICO</name>
<dbReference type="InterPro" id="IPR006336">
    <property type="entry name" value="GCS2"/>
</dbReference>
<evidence type="ECO:0000256" key="4">
    <source>
        <dbReference type="ARBA" id="ARBA00048819"/>
    </source>
</evidence>
<comment type="catalytic activity">
    <reaction evidence="4 5">
        <text>L-cysteine + L-glutamate + ATP = gamma-L-glutamyl-L-cysteine + ADP + phosphate + H(+)</text>
        <dbReference type="Rhea" id="RHEA:13285"/>
        <dbReference type="ChEBI" id="CHEBI:15378"/>
        <dbReference type="ChEBI" id="CHEBI:29985"/>
        <dbReference type="ChEBI" id="CHEBI:30616"/>
        <dbReference type="ChEBI" id="CHEBI:35235"/>
        <dbReference type="ChEBI" id="CHEBI:43474"/>
        <dbReference type="ChEBI" id="CHEBI:58173"/>
        <dbReference type="ChEBI" id="CHEBI:456216"/>
        <dbReference type="EC" id="6.3.2.2"/>
    </reaction>
</comment>
<dbReference type="HAMAP" id="MF_01609">
    <property type="entry name" value="Glu_cys_ligase_2"/>
    <property type="match status" value="1"/>
</dbReference>
<comment type="function">
    <text evidence="5">ATP-dependent carboxylate-amine ligase which exhibits weak glutamate--cysteine ligase activity.</text>
</comment>
<dbReference type="Gene3D" id="3.30.590.20">
    <property type="match status" value="1"/>
</dbReference>
<keyword evidence="3 5" id="KW-0067">ATP-binding</keyword>
<keyword evidence="2 5" id="KW-0547">Nucleotide-binding</keyword>
<dbReference type="GO" id="GO:0005524">
    <property type="term" value="F:ATP binding"/>
    <property type="evidence" value="ECO:0007669"/>
    <property type="project" value="UniProtKB-KW"/>
</dbReference>
<protein>
    <recommendedName>
        <fullName evidence="5">Putative glutamate--cysteine ligase 2</fullName>
        <ecNumber evidence="5">6.3.2.2</ecNumber>
    </recommendedName>
    <alternativeName>
        <fullName evidence="5">Gamma-glutamylcysteine synthetase 2</fullName>
        <shortName evidence="5">GCS 2</shortName>
        <shortName evidence="5">Gamma-GCS 2</shortName>
    </alternativeName>
</protein>
<dbReference type="InterPro" id="IPR011793">
    <property type="entry name" value="YbdK"/>
</dbReference>
<reference evidence="6" key="2">
    <citation type="submission" date="2020-09" db="EMBL/GenBank/DDBJ databases">
        <authorList>
            <person name="Sun Q."/>
            <person name="Zhou Y."/>
        </authorList>
    </citation>
    <scope>NUCLEOTIDE SEQUENCE</scope>
    <source>
        <strain evidence="6">CGMCC 1.8984</strain>
    </source>
</reference>
<dbReference type="Proteomes" id="UP000636956">
    <property type="component" value="Unassembled WGS sequence"/>
</dbReference>
<dbReference type="Pfam" id="PF04107">
    <property type="entry name" value="GCS2"/>
    <property type="match status" value="1"/>
</dbReference>
<gene>
    <name evidence="6" type="ORF">GCM10011372_26320</name>
</gene>
<evidence type="ECO:0000256" key="5">
    <source>
        <dbReference type="HAMAP-Rule" id="MF_01609"/>
    </source>
</evidence>
<dbReference type="AlphaFoldDB" id="A0A917UUN2"/>
<keyword evidence="7" id="KW-1185">Reference proteome</keyword>
<evidence type="ECO:0000256" key="1">
    <source>
        <dbReference type="ARBA" id="ARBA00022598"/>
    </source>
</evidence>
<dbReference type="EC" id="6.3.2.2" evidence="5"/>
<dbReference type="PANTHER" id="PTHR36510">
    <property type="entry name" value="GLUTAMATE--CYSTEINE LIGASE 2-RELATED"/>
    <property type="match status" value="1"/>
</dbReference>
<organism evidence="6 7">
    <name type="scientific">Agromyces bauzanensis</name>
    <dbReference type="NCBI Taxonomy" id="1308924"/>
    <lineage>
        <taxon>Bacteria</taxon>
        <taxon>Bacillati</taxon>
        <taxon>Actinomycetota</taxon>
        <taxon>Actinomycetes</taxon>
        <taxon>Micrococcales</taxon>
        <taxon>Microbacteriaceae</taxon>
        <taxon>Agromyces</taxon>
    </lineage>
</organism>
<proteinExistence type="inferred from homology"/>
<comment type="caution">
    <text evidence="6">The sequence shown here is derived from an EMBL/GenBank/DDBJ whole genome shotgun (WGS) entry which is preliminary data.</text>
</comment>
<reference evidence="6" key="1">
    <citation type="journal article" date="2014" name="Int. J. Syst. Evol. Microbiol.">
        <title>Complete genome sequence of Corynebacterium casei LMG S-19264T (=DSM 44701T), isolated from a smear-ripened cheese.</title>
        <authorList>
            <consortium name="US DOE Joint Genome Institute (JGI-PGF)"/>
            <person name="Walter F."/>
            <person name="Albersmeier A."/>
            <person name="Kalinowski J."/>
            <person name="Ruckert C."/>
        </authorList>
    </citation>
    <scope>NUCLEOTIDE SEQUENCE</scope>
    <source>
        <strain evidence="6">CGMCC 1.8984</strain>
    </source>
</reference>
<sequence length="379" mass="41079">MTTFGVEEEFQFLDPETLRPADVAAYVFDSLSNSPEWRDVTHKEFLASQVEHASVVFTDLEESRAALVGFRRFVADRAAELGVVAASTGTPPDTTPFPSITNVERYHRIVRDMAGVIADHQLSGLHVHVGIPDREAGVVALNAARPWMPLLTAISSNSPLWRGHDTGYDSWRTILLRRWTTSGCPPAFVDAADYERRITRLLGIGGTKDLGLISWDLRLSEHLPTIEFRMGDAQLDADTTLLVTALVRALVTHALAEPEAMDAAADASAEVPPELLSAALLHSAHFGMRQDVFDPASGGLAPAGETLTRFVRTLERELTGAGDLGAVSDAVARMLREGTGAERQRTAFSRGGMAGVRRLMESTVVADHPRHGEPTASGR</sequence>
<dbReference type="RefSeq" id="WP_188743888.1">
    <property type="nucleotide sequence ID" value="NZ_BAABFW010000040.1"/>
</dbReference>
<dbReference type="InterPro" id="IPR014746">
    <property type="entry name" value="Gln_synth/guanido_kin_cat_dom"/>
</dbReference>
<dbReference type="GO" id="GO:0042398">
    <property type="term" value="P:modified amino acid biosynthetic process"/>
    <property type="evidence" value="ECO:0007669"/>
    <property type="project" value="InterPro"/>
</dbReference>
<dbReference type="SUPFAM" id="SSF55931">
    <property type="entry name" value="Glutamine synthetase/guanido kinase"/>
    <property type="match status" value="1"/>
</dbReference>
<accession>A0A917UUN2</accession>
<dbReference type="PANTHER" id="PTHR36510:SF1">
    <property type="entry name" value="GLUTAMATE--CYSTEINE LIGASE 2-RELATED"/>
    <property type="match status" value="1"/>
</dbReference>
<dbReference type="EMBL" id="BMMD01000015">
    <property type="protein sequence ID" value="GGJ86628.1"/>
    <property type="molecule type" value="Genomic_DNA"/>
</dbReference>
<dbReference type="GO" id="GO:0004357">
    <property type="term" value="F:glutamate-cysteine ligase activity"/>
    <property type="evidence" value="ECO:0007669"/>
    <property type="project" value="UniProtKB-EC"/>
</dbReference>
<dbReference type="NCBIfam" id="TIGR02050">
    <property type="entry name" value="gshA_cyan_rel"/>
    <property type="match status" value="1"/>
</dbReference>